<dbReference type="InterPro" id="IPR000595">
    <property type="entry name" value="cNMP-bd_dom"/>
</dbReference>
<evidence type="ECO:0000256" key="12">
    <source>
        <dbReference type="SAM" id="Phobius"/>
    </source>
</evidence>
<dbReference type="GO" id="GO:0004618">
    <property type="term" value="F:phosphoglycerate kinase activity"/>
    <property type="evidence" value="ECO:0007669"/>
    <property type="project" value="UniProtKB-EC"/>
</dbReference>
<keyword evidence="7 10" id="KW-0418">Kinase</keyword>
<dbReference type="InterPro" id="IPR018490">
    <property type="entry name" value="cNMP-bd_dom_sf"/>
</dbReference>
<keyword evidence="12" id="KW-1133">Transmembrane helix</keyword>
<dbReference type="GO" id="GO:0005524">
    <property type="term" value="F:ATP binding"/>
    <property type="evidence" value="ECO:0007669"/>
    <property type="project" value="UniProtKB-KW"/>
</dbReference>
<dbReference type="InterPro" id="IPR014710">
    <property type="entry name" value="RmlC-like_jellyroll"/>
</dbReference>
<feature type="transmembrane region" description="Helical" evidence="12">
    <location>
        <begin position="873"/>
        <end position="895"/>
    </location>
</feature>
<evidence type="ECO:0000256" key="9">
    <source>
        <dbReference type="ARBA" id="ARBA00022842"/>
    </source>
</evidence>
<comment type="catalytic activity">
    <reaction evidence="1 10">
        <text>(2R)-3-phosphoglycerate + ATP = (2R)-3-phospho-glyceroyl phosphate + ADP</text>
        <dbReference type="Rhea" id="RHEA:14801"/>
        <dbReference type="ChEBI" id="CHEBI:30616"/>
        <dbReference type="ChEBI" id="CHEBI:57604"/>
        <dbReference type="ChEBI" id="CHEBI:58272"/>
        <dbReference type="ChEBI" id="CHEBI:456216"/>
        <dbReference type="EC" id="2.7.2.3"/>
    </reaction>
</comment>
<evidence type="ECO:0000259" key="13">
    <source>
        <dbReference type="PROSITE" id="PS50042"/>
    </source>
</evidence>
<dbReference type="SUPFAM" id="SSF53748">
    <property type="entry name" value="Phosphoglycerate kinase"/>
    <property type="match status" value="1"/>
</dbReference>
<evidence type="ECO:0000256" key="4">
    <source>
        <dbReference type="ARBA" id="ARBA00013061"/>
    </source>
</evidence>
<dbReference type="UniPathway" id="UPA00109">
    <property type="reaction ID" value="UER00185"/>
</dbReference>
<reference evidence="14 15" key="1">
    <citation type="journal article" date="2018" name="BMC Genomics">
        <title>Genomic comparison of Trypanosoma conorhini and Trypanosoma rangeli to Trypanosoma cruzi strains of high and low virulence.</title>
        <authorList>
            <person name="Bradwell K.R."/>
            <person name="Koparde V.N."/>
            <person name="Matveyev A.V."/>
            <person name="Serrano M.G."/>
            <person name="Alves J.M."/>
            <person name="Parikh H."/>
            <person name="Huang B."/>
            <person name="Lee V."/>
            <person name="Espinosa-Alvarez O."/>
            <person name="Ortiz P.A."/>
            <person name="Costa-Martins A.G."/>
            <person name="Teixeira M.M."/>
            <person name="Buck G.A."/>
        </authorList>
    </citation>
    <scope>NUCLEOTIDE SEQUENCE [LARGE SCALE GENOMIC DNA]</scope>
    <source>
        <strain evidence="14 15">AM80</strain>
    </source>
</reference>
<organism evidence="14 15">
    <name type="scientific">Trypanosoma rangeli</name>
    <dbReference type="NCBI Taxonomy" id="5698"/>
    <lineage>
        <taxon>Eukaryota</taxon>
        <taxon>Discoba</taxon>
        <taxon>Euglenozoa</taxon>
        <taxon>Kinetoplastea</taxon>
        <taxon>Metakinetoplastina</taxon>
        <taxon>Trypanosomatida</taxon>
        <taxon>Trypanosomatidae</taxon>
        <taxon>Trypanosoma</taxon>
        <taxon>Herpetosoma</taxon>
    </lineage>
</organism>
<dbReference type="SUPFAM" id="SSF51206">
    <property type="entry name" value="cAMP-binding domain-like"/>
    <property type="match status" value="1"/>
</dbReference>
<feature type="domain" description="Cyclic nucleotide-binding" evidence="13">
    <location>
        <begin position="522"/>
        <end position="642"/>
    </location>
</feature>
<dbReference type="Pfam" id="PF00162">
    <property type="entry name" value="PGK"/>
    <property type="match status" value="1"/>
</dbReference>
<evidence type="ECO:0000256" key="6">
    <source>
        <dbReference type="ARBA" id="ARBA00022741"/>
    </source>
</evidence>
<proteinExistence type="inferred from homology"/>
<evidence type="ECO:0000256" key="1">
    <source>
        <dbReference type="ARBA" id="ARBA00000642"/>
    </source>
</evidence>
<dbReference type="AlphaFoldDB" id="A0A422NC80"/>
<evidence type="ECO:0000256" key="10">
    <source>
        <dbReference type="RuleBase" id="RU000532"/>
    </source>
</evidence>
<keyword evidence="12" id="KW-0812">Transmembrane</keyword>
<evidence type="ECO:0000256" key="5">
    <source>
        <dbReference type="ARBA" id="ARBA00022679"/>
    </source>
</evidence>
<dbReference type="GO" id="GO:0006094">
    <property type="term" value="P:gluconeogenesis"/>
    <property type="evidence" value="ECO:0007669"/>
    <property type="project" value="TreeGrafter"/>
</dbReference>
<dbReference type="CDD" id="cd00038">
    <property type="entry name" value="CAP_ED"/>
    <property type="match status" value="1"/>
</dbReference>
<feature type="transmembrane region" description="Helical" evidence="12">
    <location>
        <begin position="817"/>
        <end position="842"/>
    </location>
</feature>
<evidence type="ECO:0000256" key="8">
    <source>
        <dbReference type="ARBA" id="ARBA00022840"/>
    </source>
</evidence>
<evidence type="ECO:0000256" key="7">
    <source>
        <dbReference type="ARBA" id="ARBA00022777"/>
    </source>
</evidence>
<keyword evidence="8" id="KW-0067">ATP-binding</keyword>
<evidence type="ECO:0000313" key="15">
    <source>
        <dbReference type="Proteomes" id="UP000283634"/>
    </source>
</evidence>
<dbReference type="PROSITE" id="PS50042">
    <property type="entry name" value="CNMP_BINDING_3"/>
    <property type="match status" value="1"/>
</dbReference>
<dbReference type="VEuPathDB" id="TriTrypDB:TRSC58_00037"/>
<accession>A0A422NC80</accession>
<name>A0A422NC80_TRYRA</name>
<dbReference type="EC" id="2.7.2.3" evidence="4 10"/>
<comment type="similarity">
    <text evidence="3 10">Belongs to the phosphoglycerate kinase family.</text>
</comment>
<dbReference type="Gene3D" id="2.60.120.10">
    <property type="entry name" value="Jelly Rolls"/>
    <property type="match status" value="1"/>
</dbReference>
<keyword evidence="15" id="KW-1185">Reference proteome</keyword>
<comment type="pathway">
    <text evidence="10">Carbohydrate degradation; glycolysis; pyruvate from D-glyceraldehyde 3-phosphate: step 2/5.</text>
</comment>
<evidence type="ECO:0000256" key="3">
    <source>
        <dbReference type="ARBA" id="ARBA00008982"/>
    </source>
</evidence>
<dbReference type="Proteomes" id="UP000283634">
    <property type="component" value="Unassembled WGS sequence"/>
</dbReference>
<evidence type="ECO:0000256" key="2">
    <source>
        <dbReference type="ARBA" id="ARBA00001946"/>
    </source>
</evidence>
<dbReference type="GO" id="GO:0005829">
    <property type="term" value="C:cytosol"/>
    <property type="evidence" value="ECO:0007669"/>
    <property type="project" value="TreeGrafter"/>
</dbReference>
<dbReference type="PRINTS" id="PR00477">
    <property type="entry name" value="PHGLYCKINASE"/>
</dbReference>
<dbReference type="InterPro" id="IPR015824">
    <property type="entry name" value="Phosphoglycerate_kinase_N"/>
</dbReference>
<dbReference type="PANTHER" id="PTHR11406:SF23">
    <property type="entry name" value="PHOSPHOGLYCERATE KINASE 1, CHLOROPLASTIC-RELATED"/>
    <property type="match status" value="1"/>
</dbReference>
<keyword evidence="6" id="KW-0547">Nucleotide-binding</keyword>
<dbReference type="OrthoDB" id="275353at2759"/>
<dbReference type="InterPro" id="IPR001576">
    <property type="entry name" value="Phosphoglycerate_kinase"/>
</dbReference>
<gene>
    <name evidence="14" type="ORF">TraAM80_05958</name>
</gene>
<protein>
    <recommendedName>
        <fullName evidence="4 10">Phosphoglycerate kinase</fullName>
        <ecNumber evidence="4 10">2.7.2.3</ecNumber>
    </recommendedName>
</protein>
<dbReference type="GO" id="GO:0006096">
    <property type="term" value="P:glycolytic process"/>
    <property type="evidence" value="ECO:0007669"/>
    <property type="project" value="UniProtKB-UniPathway"/>
</dbReference>
<keyword evidence="5 10" id="KW-0808">Transferase</keyword>
<keyword evidence="12" id="KW-0472">Membrane</keyword>
<dbReference type="GeneID" id="40329891"/>
<keyword evidence="9" id="KW-0460">Magnesium</keyword>
<dbReference type="Gene3D" id="3.40.50.1260">
    <property type="entry name" value="Phosphoglycerate kinase, N-terminal domain"/>
    <property type="match status" value="2"/>
</dbReference>
<comment type="cofactor">
    <cofactor evidence="2">
        <name>Mg(2+)</name>
        <dbReference type="ChEBI" id="CHEBI:18420"/>
    </cofactor>
</comment>
<dbReference type="PANTHER" id="PTHR11406">
    <property type="entry name" value="PHOSPHOGLYCERATE KINASE"/>
    <property type="match status" value="1"/>
</dbReference>
<dbReference type="OMA" id="HACGDYL"/>
<comment type="subunit">
    <text evidence="11">Monomer.</text>
</comment>
<dbReference type="EMBL" id="MKGL01000208">
    <property type="protein sequence ID" value="RNF03081.1"/>
    <property type="molecule type" value="Genomic_DNA"/>
</dbReference>
<dbReference type="InterPro" id="IPR036043">
    <property type="entry name" value="Phosphoglycerate_kinase_sf"/>
</dbReference>
<evidence type="ECO:0000256" key="11">
    <source>
        <dbReference type="RuleBase" id="RU000696"/>
    </source>
</evidence>
<dbReference type="GO" id="GO:0043531">
    <property type="term" value="F:ADP binding"/>
    <property type="evidence" value="ECO:0007669"/>
    <property type="project" value="TreeGrafter"/>
</dbReference>
<dbReference type="RefSeq" id="XP_029237289.1">
    <property type="nucleotide sequence ID" value="XM_029382817.1"/>
</dbReference>
<comment type="caution">
    <text evidence="14">The sequence shown here is derived from an EMBL/GenBank/DDBJ whole genome shotgun (WGS) entry which is preliminary data.</text>
</comment>
<evidence type="ECO:0000313" key="14">
    <source>
        <dbReference type="EMBL" id="RNF03081.1"/>
    </source>
</evidence>
<sequence length="900" mass="98826">MYVKELGLKRAVYDIWPVKNKRFFVLVDPQNILGETTDSRATVNTIGYLLKKKGAVVVGASFGPICGISLNLQGQVREDVIEAFRREEGMGLTNFFFSLSPQAKMEVLRGVPGFVFPLTSSVECSKGMTREFSQLENAAKLDALRRVFPKSEFAPVSTFPFVEALSRHLPGVKVTFAPDCLRPPLHQPRPGEVLVLENLQFYHDETSSDPEKRRVMMELLAEGIDVFVNESFATASKEHASNTTLPKLLHHGAAGLSMGQELAFFSKFLTHPVRPIAVVAAGTHIPEKLLLIRSLIGKVDKILIAGALATPFLAAKGLTYGKLLNFSEVVKRKQMNNRVGTMVVEAIPCTQLAEEIISLCEENGVELVLPVDHVVSKQLTNNKDTVAVVVESMAVPSDVYAMDCGANTIALFAKYIRACQCVFWIGTFGWVNLAYTEGTHAFATLLAQERKLSIIGGRSTVTAVQQFGLAKFFSHVSGGGVSCLEVLQGHLLPGVEALSDLTPALDSNSTVSVDELLKNLPLFSGCTSHQIQVIARKFARRRHACGDYLVYRGDRHVSMWVVADGGLVAQHGDNTLTIPSRFIGCGQTVGMYDFITQAVAAETVQAAVSETITYQLTSLSFNDLLNEQSDLAAQLLQNISGPLSIIAAEEYQEQASLRCVLHRVTLCSRVPGPYAVPEEWGLIEDIVQDVVSTLALQKLTMQYIDYPTLPPTHQDSKVWEKIACHGGLLPALGAAVVRDLEYHRSVSLGPMCASARAALITVPLRLMAMGLNWRGLTYRALLDEALVSLAVSWAPLAAHAGFLAVQRRLELIKRSRCSRLVQLLIMVIVRLVLGFVVFALLFRRSRDVGSISLLEAFRKDAFKAYELKHAISVFLRFGVHLLLGVVWQANAYLVARHHRP</sequence>